<dbReference type="InterPro" id="IPR029058">
    <property type="entry name" value="AB_hydrolase_fold"/>
</dbReference>
<evidence type="ECO:0000256" key="8">
    <source>
        <dbReference type="ARBA" id="ARBA00031195"/>
    </source>
</evidence>
<dbReference type="Gene3D" id="3.40.50.1820">
    <property type="entry name" value="alpha/beta hydrolase"/>
    <property type="match status" value="1"/>
</dbReference>
<dbReference type="InterPro" id="IPR003140">
    <property type="entry name" value="PLipase/COase/thioEstase"/>
</dbReference>
<dbReference type="EMBL" id="KN714686">
    <property type="protein sequence ID" value="KUI56089.1"/>
    <property type="molecule type" value="Genomic_DNA"/>
</dbReference>
<accession>A0A194UWU0</accession>
<dbReference type="InterPro" id="IPR050565">
    <property type="entry name" value="LYPA1-2/EST-like"/>
</dbReference>
<reference evidence="13" key="1">
    <citation type="submission" date="2014-12" db="EMBL/GenBank/DDBJ databases">
        <title>Genome Sequence of Valsa Canker Pathogens Uncovers a Specific Adaption of Colonization on Woody Bark.</title>
        <authorList>
            <person name="Yin Z."/>
            <person name="Liu H."/>
            <person name="Gao X."/>
            <person name="Li Z."/>
            <person name="Song N."/>
            <person name="Ke X."/>
            <person name="Dai Q."/>
            <person name="Wu Y."/>
            <person name="Sun Y."/>
            <person name="Xu J.-R."/>
            <person name="Kang Z.K."/>
            <person name="Wang L."/>
            <person name="Huang L."/>
        </authorList>
    </citation>
    <scope>NUCLEOTIDE SEQUENCE [LARGE SCALE GENOMIC DNA]</scope>
    <source>
        <strain evidence="13">SXYL134</strain>
    </source>
</reference>
<evidence type="ECO:0000313" key="12">
    <source>
        <dbReference type="EMBL" id="KUI56089.1"/>
    </source>
</evidence>
<sequence length="270" mass="27969">MASSLGLPAIFANMPPPVVFPPIIEHKSTVIIAHGLGDSGNGYGPMVQSWQNNGLFQDTKFILPSAPPIPVTSANGRPIPAWFDIRGERGPHVTFEALTAQPQDEEGLLHSRDYFLSLIQAEINNSSSSSSPSPSAPASTPIPASQIIMGGFSQGGVMALLTGVSAAEAAGVKLGGVFCLSGYLALADAVRKGDVGGGGGGGGRGKGEKGGGKEHDTEVLMVHGDRDPIMSLEWAEDGLGHSINKEVLAKVTAFINKIQGQGREGQHDEL</sequence>
<evidence type="ECO:0000313" key="13">
    <source>
        <dbReference type="Proteomes" id="UP000078576"/>
    </source>
</evidence>
<keyword evidence="6" id="KW-0276">Fatty acid metabolism</keyword>
<dbReference type="GO" id="GO:0008474">
    <property type="term" value="F:palmitoyl-(protein) hydrolase activity"/>
    <property type="evidence" value="ECO:0007669"/>
    <property type="project" value="UniProtKB-EC"/>
</dbReference>
<dbReference type="Proteomes" id="UP000078576">
    <property type="component" value="Unassembled WGS sequence"/>
</dbReference>
<evidence type="ECO:0000256" key="6">
    <source>
        <dbReference type="ARBA" id="ARBA00022832"/>
    </source>
</evidence>
<keyword evidence="4" id="KW-0719">Serine esterase</keyword>
<evidence type="ECO:0000259" key="11">
    <source>
        <dbReference type="Pfam" id="PF02230"/>
    </source>
</evidence>
<feature type="region of interest" description="Disordered" evidence="10">
    <location>
        <begin position="195"/>
        <end position="214"/>
    </location>
</feature>
<organism evidence="12 13">
    <name type="scientific">Cytospora mali</name>
    <name type="common">Apple Valsa canker fungus</name>
    <name type="synonym">Valsa mali</name>
    <dbReference type="NCBI Taxonomy" id="578113"/>
    <lineage>
        <taxon>Eukaryota</taxon>
        <taxon>Fungi</taxon>
        <taxon>Dikarya</taxon>
        <taxon>Ascomycota</taxon>
        <taxon>Pezizomycotina</taxon>
        <taxon>Sordariomycetes</taxon>
        <taxon>Sordariomycetidae</taxon>
        <taxon>Diaporthales</taxon>
        <taxon>Cytosporaceae</taxon>
        <taxon>Cytospora</taxon>
    </lineage>
</organism>
<gene>
    <name evidence="12" type="ORF">VP1G_03461</name>
</gene>
<evidence type="ECO:0000256" key="2">
    <source>
        <dbReference type="ARBA" id="ARBA00012423"/>
    </source>
</evidence>
<evidence type="ECO:0000256" key="10">
    <source>
        <dbReference type="SAM" id="MobiDB-lite"/>
    </source>
</evidence>
<feature type="compositionally biased region" description="Basic and acidic residues" evidence="10">
    <location>
        <begin position="205"/>
        <end position="214"/>
    </location>
</feature>
<dbReference type="GO" id="GO:0052689">
    <property type="term" value="F:carboxylic ester hydrolase activity"/>
    <property type="evidence" value="ECO:0007669"/>
    <property type="project" value="UniProtKB-KW"/>
</dbReference>
<dbReference type="OrthoDB" id="2418081at2759"/>
<proteinExistence type="inferred from homology"/>
<dbReference type="EC" id="3.1.2.22" evidence="2"/>
<keyword evidence="13" id="KW-1185">Reference proteome</keyword>
<comment type="function">
    <text evidence="7">Hydrolyzes fatty acids from S-acylated cysteine residues in proteins with a strong preference for palmitoylated G-alpha proteins over other acyl substrates. Mediates the deacylation of G-alpha proteins such as GPA1 in vivo, but has weak or no activity toward palmitoylated Ras proteins. Has weak lysophospholipase activity in vitro; however such activity may not exist in vivo.</text>
</comment>
<keyword evidence="5" id="KW-0378">Hydrolase</keyword>
<comment type="similarity">
    <text evidence="1">Belongs to the AB hydrolase superfamily. AB hydrolase 2 family.</text>
</comment>
<evidence type="ECO:0000256" key="7">
    <source>
        <dbReference type="ARBA" id="ARBA00029392"/>
    </source>
</evidence>
<evidence type="ECO:0000256" key="3">
    <source>
        <dbReference type="ARBA" id="ARBA00014923"/>
    </source>
</evidence>
<evidence type="ECO:0000256" key="9">
    <source>
        <dbReference type="ARBA" id="ARBA00047337"/>
    </source>
</evidence>
<evidence type="ECO:0000256" key="1">
    <source>
        <dbReference type="ARBA" id="ARBA00006499"/>
    </source>
</evidence>
<evidence type="ECO:0000256" key="4">
    <source>
        <dbReference type="ARBA" id="ARBA00022487"/>
    </source>
</evidence>
<dbReference type="SUPFAM" id="SSF53474">
    <property type="entry name" value="alpha/beta-Hydrolases"/>
    <property type="match status" value="1"/>
</dbReference>
<comment type="catalytic activity">
    <reaction evidence="9">
        <text>S-hexadecanoyl-L-cysteinyl-[protein] + H2O = L-cysteinyl-[protein] + hexadecanoate + H(+)</text>
        <dbReference type="Rhea" id="RHEA:19233"/>
        <dbReference type="Rhea" id="RHEA-COMP:10131"/>
        <dbReference type="Rhea" id="RHEA-COMP:11032"/>
        <dbReference type="ChEBI" id="CHEBI:7896"/>
        <dbReference type="ChEBI" id="CHEBI:15377"/>
        <dbReference type="ChEBI" id="CHEBI:15378"/>
        <dbReference type="ChEBI" id="CHEBI:29950"/>
        <dbReference type="ChEBI" id="CHEBI:74151"/>
        <dbReference type="EC" id="3.1.2.22"/>
    </reaction>
</comment>
<dbReference type="GO" id="GO:0005737">
    <property type="term" value="C:cytoplasm"/>
    <property type="evidence" value="ECO:0007669"/>
    <property type="project" value="TreeGrafter"/>
</dbReference>
<name>A0A194UWU0_CYTMA</name>
<feature type="compositionally biased region" description="Gly residues" evidence="10">
    <location>
        <begin position="195"/>
        <end position="204"/>
    </location>
</feature>
<dbReference type="AlphaFoldDB" id="A0A194UWU0"/>
<dbReference type="PANTHER" id="PTHR10655:SF17">
    <property type="entry name" value="LYSOPHOSPHOLIPASE-LIKE PROTEIN 1"/>
    <property type="match status" value="1"/>
</dbReference>
<dbReference type="Pfam" id="PF02230">
    <property type="entry name" value="Abhydrolase_2"/>
    <property type="match status" value="1"/>
</dbReference>
<keyword evidence="6" id="KW-0443">Lipid metabolism</keyword>
<feature type="domain" description="Phospholipase/carboxylesterase/thioesterase" evidence="11">
    <location>
        <begin position="17"/>
        <end position="191"/>
    </location>
</feature>
<dbReference type="PANTHER" id="PTHR10655">
    <property type="entry name" value="LYSOPHOSPHOLIPASE-RELATED"/>
    <property type="match status" value="1"/>
</dbReference>
<dbReference type="STRING" id="694573.A0A194UWU0"/>
<protein>
    <recommendedName>
        <fullName evidence="3">Acyl-protein thioesterase 1</fullName>
        <ecNumber evidence="2">3.1.2.22</ecNumber>
    </recommendedName>
    <alternativeName>
        <fullName evidence="8">Palmitoyl-protein hydrolase</fullName>
    </alternativeName>
</protein>
<dbReference type="GO" id="GO:0006631">
    <property type="term" value="P:fatty acid metabolic process"/>
    <property type="evidence" value="ECO:0007669"/>
    <property type="project" value="UniProtKB-KW"/>
</dbReference>
<evidence type="ECO:0000256" key="5">
    <source>
        <dbReference type="ARBA" id="ARBA00022801"/>
    </source>
</evidence>